<comment type="caution">
    <text evidence="1">The sequence shown here is derived from an EMBL/GenBank/DDBJ whole genome shotgun (WGS) entry which is preliminary data.</text>
</comment>
<name>A0A0G1KYK1_UNCK3</name>
<reference evidence="1 2" key="1">
    <citation type="journal article" date="2015" name="Nature">
        <title>rRNA introns, odd ribosomes, and small enigmatic genomes across a large radiation of phyla.</title>
        <authorList>
            <person name="Brown C.T."/>
            <person name="Hug L.A."/>
            <person name="Thomas B.C."/>
            <person name="Sharon I."/>
            <person name="Castelle C.J."/>
            <person name="Singh A."/>
            <person name="Wilkins M.J."/>
            <person name="Williams K.H."/>
            <person name="Banfield J.F."/>
        </authorList>
    </citation>
    <scope>NUCLEOTIDE SEQUENCE [LARGE SCALE GENOMIC DNA]</scope>
</reference>
<dbReference type="Proteomes" id="UP000034752">
    <property type="component" value="Unassembled WGS sequence"/>
</dbReference>
<sequence length="30" mass="3479">MNNAEIKIRLIEESDIPEIARVYADSFNRA</sequence>
<evidence type="ECO:0000313" key="2">
    <source>
        <dbReference type="Proteomes" id="UP000034752"/>
    </source>
</evidence>
<organism evidence="1 2">
    <name type="scientific">candidate division Kazan bacterium GW2011_GWA1_44_22</name>
    <dbReference type="NCBI Taxonomy" id="1620410"/>
    <lineage>
        <taxon>Bacteria</taxon>
        <taxon>Bacteria division Kazan-3B-28</taxon>
    </lineage>
</organism>
<evidence type="ECO:0000313" key="1">
    <source>
        <dbReference type="EMBL" id="KKT52989.1"/>
    </source>
</evidence>
<dbReference type="AlphaFoldDB" id="A0A0G1KYK1"/>
<gene>
    <name evidence="1" type="ORF">VE96_C0004G0001</name>
</gene>
<accession>A0A0G1KYK1</accession>
<feature type="non-terminal residue" evidence="1">
    <location>
        <position position="30"/>
    </location>
</feature>
<protein>
    <submittedName>
        <fullName evidence="1">Uncharacterized protein</fullName>
    </submittedName>
</protein>
<proteinExistence type="predicted"/>
<dbReference type="EMBL" id="LCIJ01000004">
    <property type="protein sequence ID" value="KKT52989.1"/>
    <property type="molecule type" value="Genomic_DNA"/>
</dbReference>